<name>A0A1E2SM32_LEIXY</name>
<evidence type="ECO:0000313" key="2">
    <source>
        <dbReference type="Proteomes" id="UP000094426"/>
    </source>
</evidence>
<evidence type="ECO:0000313" key="1">
    <source>
        <dbReference type="EMBL" id="ODA90863.1"/>
    </source>
</evidence>
<dbReference type="EMBL" id="LNZG01000005">
    <property type="protein sequence ID" value="ODA90863.1"/>
    <property type="molecule type" value="Genomic_DNA"/>
</dbReference>
<dbReference type="AlphaFoldDB" id="A0A1E2SM32"/>
<protein>
    <submittedName>
        <fullName evidence="1">Uncharacterized protein</fullName>
    </submittedName>
</protein>
<reference evidence="1 2" key="1">
    <citation type="submission" date="2015-11" db="EMBL/GenBank/DDBJ databases">
        <authorList>
            <person name="Zhang Y."/>
            <person name="Guo Z."/>
        </authorList>
    </citation>
    <scope>NUCLEOTIDE SEQUENCE [LARGE SCALE GENOMIC DNA]</scope>
    <source>
        <strain evidence="2">gdw1</strain>
    </source>
</reference>
<organism evidence="1 2">
    <name type="scientific">Leifsonia xyli subsp. xyli</name>
    <dbReference type="NCBI Taxonomy" id="59736"/>
    <lineage>
        <taxon>Bacteria</taxon>
        <taxon>Bacillati</taxon>
        <taxon>Actinomycetota</taxon>
        <taxon>Actinomycetes</taxon>
        <taxon>Micrococcales</taxon>
        <taxon>Microbacteriaceae</taxon>
        <taxon>Leifsonia</taxon>
    </lineage>
</organism>
<proteinExistence type="predicted"/>
<gene>
    <name evidence="1" type="ORF">ATY41_08080</name>
</gene>
<dbReference type="RefSeq" id="WP_011186205.1">
    <property type="nucleotide sequence ID" value="NZ_LNZG01000005.1"/>
</dbReference>
<comment type="caution">
    <text evidence="1">The sequence shown here is derived from an EMBL/GenBank/DDBJ whole genome shotgun (WGS) entry which is preliminary data.</text>
</comment>
<accession>A0A1E2SM32</accession>
<dbReference type="Proteomes" id="UP000094426">
    <property type="component" value="Unassembled WGS sequence"/>
</dbReference>
<sequence length="62" mass="7131">MLPEEPARGRIVLFIGCPHAQTEREVEILVHEYPDTGEQAEIFHVMELGAQFGRYREEHPNG</sequence>